<proteinExistence type="predicted"/>
<sequence>MDFLQKIQFICRTTWEKNTGPCGNSCSSSDIGKTKPSSIFDNIFWQYDNGTITDTKYNLNYVLTTVSNTPSYEQGESKFLIPLSNIPRFTLRLNNISWILTGTDKTPVSVVLKIAVNTYIRNDTNMPNASPISALPPYIGLQQSCQTVIKIPVIDPDDDSVACRWAESKDCDQSCTDLPHADLNQKACTIELYASTRNGYQPGQRYRVTLMVDDFPRYGIFMNNKAVTPQQKISSTPVQFTIHIVNGPTSCDTNMKFVSLTVPENLRVPYPTNMPQLLNGVYLETSNVNNTSFLVSLSKGCTYQQLPDDNGRKNVTRLYEICKVTPKDMIGDALFCVWAMNNYGYAQTTVMKRHKKDSEVQNLRSTSPPPYKKGCISPLQNIHRVDMPELTMIINSDDKLSEEPKTTIPFITGITAGSIILLALITGLTWYLYKIHKRSSKTGPAKHETWAKKPGM</sequence>
<evidence type="ECO:0000313" key="2">
    <source>
        <dbReference type="EMBL" id="CAC5379071.1"/>
    </source>
</evidence>
<keyword evidence="1" id="KW-1133">Transmembrane helix</keyword>
<protein>
    <submittedName>
        <fullName evidence="2">Uncharacterized protein</fullName>
    </submittedName>
</protein>
<keyword evidence="1" id="KW-0812">Transmembrane</keyword>
<gene>
    <name evidence="2" type="ORF">MCOR_15169</name>
</gene>
<dbReference type="OrthoDB" id="10063988at2759"/>
<name>A0A6J8B6H9_MYTCO</name>
<evidence type="ECO:0000313" key="3">
    <source>
        <dbReference type="Proteomes" id="UP000507470"/>
    </source>
</evidence>
<keyword evidence="3" id="KW-1185">Reference proteome</keyword>
<feature type="transmembrane region" description="Helical" evidence="1">
    <location>
        <begin position="410"/>
        <end position="433"/>
    </location>
</feature>
<dbReference type="Proteomes" id="UP000507470">
    <property type="component" value="Unassembled WGS sequence"/>
</dbReference>
<accession>A0A6J8B6H9</accession>
<dbReference type="AlphaFoldDB" id="A0A6J8B6H9"/>
<evidence type="ECO:0000256" key="1">
    <source>
        <dbReference type="SAM" id="Phobius"/>
    </source>
</evidence>
<reference evidence="2 3" key="1">
    <citation type="submission" date="2020-06" db="EMBL/GenBank/DDBJ databases">
        <authorList>
            <person name="Li R."/>
            <person name="Bekaert M."/>
        </authorList>
    </citation>
    <scope>NUCLEOTIDE SEQUENCE [LARGE SCALE GENOMIC DNA]</scope>
    <source>
        <strain evidence="3">wild</strain>
    </source>
</reference>
<dbReference type="EMBL" id="CACVKT020002619">
    <property type="protein sequence ID" value="CAC5379071.1"/>
    <property type="molecule type" value="Genomic_DNA"/>
</dbReference>
<organism evidence="2 3">
    <name type="scientific">Mytilus coruscus</name>
    <name type="common">Sea mussel</name>
    <dbReference type="NCBI Taxonomy" id="42192"/>
    <lineage>
        <taxon>Eukaryota</taxon>
        <taxon>Metazoa</taxon>
        <taxon>Spiralia</taxon>
        <taxon>Lophotrochozoa</taxon>
        <taxon>Mollusca</taxon>
        <taxon>Bivalvia</taxon>
        <taxon>Autobranchia</taxon>
        <taxon>Pteriomorphia</taxon>
        <taxon>Mytilida</taxon>
        <taxon>Mytiloidea</taxon>
        <taxon>Mytilidae</taxon>
        <taxon>Mytilinae</taxon>
        <taxon>Mytilus</taxon>
    </lineage>
</organism>
<keyword evidence="1" id="KW-0472">Membrane</keyword>